<gene>
    <name evidence="2" type="ORF">OE88DRAFT_1636709</name>
</gene>
<sequence>MRRYKCRGWLRITIFKVDTRLAHVHMTHDLAHTHVTDISLSSEILELIDEMRNQTASDIYDVILERYPKTQVSQKQVYARWSHINESLWRLHNDEVTSTRMLLEAIEGIVVENIPVVEVEGRSVIAYAFRDIVEGWAHKTAELALDSTFKTNAAGYELFAIIAEAHGQSLALGLLFTKGIGESEAGSKEKILVEVLTWYKQHAPNVKFTLSDKDTEINACRTVMPKAKHQLCYWHALKYVRERLSKNKPPAAYDPRKAHGVFGFIDPTWAPRVTRGEIEEYLDGRDVELHGERDGGVRESILKNREVRHMP</sequence>
<organism evidence="2 3">
    <name type="scientific">Heliocybe sulcata</name>
    <dbReference type="NCBI Taxonomy" id="5364"/>
    <lineage>
        <taxon>Eukaryota</taxon>
        <taxon>Fungi</taxon>
        <taxon>Dikarya</taxon>
        <taxon>Basidiomycota</taxon>
        <taxon>Agaricomycotina</taxon>
        <taxon>Agaricomycetes</taxon>
        <taxon>Gloeophyllales</taxon>
        <taxon>Gloeophyllaceae</taxon>
        <taxon>Heliocybe</taxon>
    </lineage>
</organism>
<reference evidence="2 3" key="1">
    <citation type="journal article" date="2019" name="Nat. Ecol. Evol.">
        <title>Megaphylogeny resolves global patterns of mushroom evolution.</title>
        <authorList>
            <person name="Varga T."/>
            <person name="Krizsan K."/>
            <person name="Foldi C."/>
            <person name="Dima B."/>
            <person name="Sanchez-Garcia M."/>
            <person name="Sanchez-Ramirez S."/>
            <person name="Szollosi G.J."/>
            <person name="Szarkandi J.G."/>
            <person name="Papp V."/>
            <person name="Albert L."/>
            <person name="Andreopoulos W."/>
            <person name="Angelini C."/>
            <person name="Antonin V."/>
            <person name="Barry K.W."/>
            <person name="Bougher N.L."/>
            <person name="Buchanan P."/>
            <person name="Buyck B."/>
            <person name="Bense V."/>
            <person name="Catcheside P."/>
            <person name="Chovatia M."/>
            <person name="Cooper J."/>
            <person name="Damon W."/>
            <person name="Desjardin D."/>
            <person name="Finy P."/>
            <person name="Geml J."/>
            <person name="Haridas S."/>
            <person name="Hughes K."/>
            <person name="Justo A."/>
            <person name="Karasinski D."/>
            <person name="Kautmanova I."/>
            <person name="Kiss B."/>
            <person name="Kocsube S."/>
            <person name="Kotiranta H."/>
            <person name="LaButti K.M."/>
            <person name="Lechner B.E."/>
            <person name="Liimatainen K."/>
            <person name="Lipzen A."/>
            <person name="Lukacs Z."/>
            <person name="Mihaltcheva S."/>
            <person name="Morgado L.N."/>
            <person name="Niskanen T."/>
            <person name="Noordeloos M.E."/>
            <person name="Ohm R.A."/>
            <person name="Ortiz-Santana B."/>
            <person name="Ovrebo C."/>
            <person name="Racz N."/>
            <person name="Riley R."/>
            <person name="Savchenko A."/>
            <person name="Shiryaev A."/>
            <person name="Soop K."/>
            <person name="Spirin V."/>
            <person name="Szebenyi C."/>
            <person name="Tomsovsky M."/>
            <person name="Tulloss R.E."/>
            <person name="Uehling J."/>
            <person name="Grigoriev I.V."/>
            <person name="Vagvolgyi C."/>
            <person name="Papp T."/>
            <person name="Martin F.M."/>
            <person name="Miettinen O."/>
            <person name="Hibbett D.S."/>
            <person name="Nagy L.G."/>
        </authorList>
    </citation>
    <scope>NUCLEOTIDE SEQUENCE [LARGE SCALE GENOMIC DNA]</scope>
    <source>
        <strain evidence="2 3">OMC1185</strain>
    </source>
</reference>
<keyword evidence="3" id="KW-1185">Reference proteome</keyword>
<feature type="domain" description="MULE transposase" evidence="1">
    <location>
        <begin position="144"/>
        <end position="238"/>
    </location>
</feature>
<dbReference type="AlphaFoldDB" id="A0A5C3N0Q8"/>
<evidence type="ECO:0000313" key="2">
    <source>
        <dbReference type="EMBL" id="TFK47321.1"/>
    </source>
</evidence>
<evidence type="ECO:0000313" key="3">
    <source>
        <dbReference type="Proteomes" id="UP000305948"/>
    </source>
</evidence>
<dbReference type="Pfam" id="PF10551">
    <property type="entry name" value="MULE"/>
    <property type="match status" value="1"/>
</dbReference>
<dbReference type="InterPro" id="IPR018289">
    <property type="entry name" value="MULE_transposase_dom"/>
</dbReference>
<evidence type="ECO:0000259" key="1">
    <source>
        <dbReference type="Pfam" id="PF10551"/>
    </source>
</evidence>
<dbReference type="STRING" id="5364.A0A5C3N0Q8"/>
<accession>A0A5C3N0Q8</accession>
<name>A0A5C3N0Q8_9AGAM</name>
<dbReference type="EMBL" id="ML213524">
    <property type="protein sequence ID" value="TFK47321.1"/>
    <property type="molecule type" value="Genomic_DNA"/>
</dbReference>
<dbReference type="Proteomes" id="UP000305948">
    <property type="component" value="Unassembled WGS sequence"/>
</dbReference>
<dbReference type="OrthoDB" id="2437251at2759"/>
<proteinExistence type="predicted"/>
<protein>
    <recommendedName>
        <fullName evidence="1">MULE transposase domain-containing protein</fullName>
    </recommendedName>
</protein>